<dbReference type="GO" id="GO:0005789">
    <property type="term" value="C:endoplasmic reticulum membrane"/>
    <property type="evidence" value="ECO:0007669"/>
    <property type="project" value="UniProtKB-SubCell"/>
</dbReference>
<keyword evidence="6 7" id="KW-0472">Membrane</keyword>
<proteinExistence type="predicted"/>
<keyword evidence="3" id="KW-0256">Endoplasmic reticulum</keyword>
<dbReference type="PANTHER" id="PTHR21212:SF5">
    <property type="entry name" value="SEIPIN-1"/>
    <property type="match status" value="1"/>
</dbReference>
<dbReference type="AlphaFoldDB" id="A0A6A1UK00"/>
<feature type="transmembrane region" description="Helical" evidence="7">
    <location>
        <begin position="29"/>
        <end position="48"/>
    </location>
</feature>
<comment type="subcellular location">
    <subcellularLocation>
        <location evidence="1">Endoplasmic reticulum membrane</location>
        <topology evidence="1">Multi-pass membrane protein</topology>
    </subcellularLocation>
</comment>
<dbReference type="PANTHER" id="PTHR21212">
    <property type="entry name" value="BERNARDINELLI-SEIP CONGENITAL LIPODYSTROPHY 2 HOMOLOG BSCL2 PROTEIN"/>
    <property type="match status" value="1"/>
</dbReference>
<dbReference type="InterPro" id="IPR009617">
    <property type="entry name" value="Seipin"/>
</dbReference>
<keyword evidence="4 7" id="KW-1133">Transmembrane helix</keyword>
<keyword evidence="9" id="KW-1185">Reference proteome</keyword>
<organism evidence="8 9">
    <name type="scientific">Morella rubra</name>
    <name type="common">Chinese bayberry</name>
    <dbReference type="NCBI Taxonomy" id="262757"/>
    <lineage>
        <taxon>Eukaryota</taxon>
        <taxon>Viridiplantae</taxon>
        <taxon>Streptophyta</taxon>
        <taxon>Embryophyta</taxon>
        <taxon>Tracheophyta</taxon>
        <taxon>Spermatophyta</taxon>
        <taxon>Magnoliopsida</taxon>
        <taxon>eudicotyledons</taxon>
        <taxon>Gunneridae</taxon>
        <taxon>Pentapetalae</taxon>
        <taxon>rosids</taxon>
        <taxon>fabids</taxon>
        <taxon>Fagales</taxon>
        <taxon>Myricaceae</taxon>
        <taxon>Morella</taxon>
    </lineage>
</organism>
<gene>
    <name evidence="8" type="ORF">CJ030_MR0G006913</name>
</gene>
<dbReference type="OrthoDB" id="3990054at2759"/>
<evidence type="ECO:0008006" key="10">
    <source>
        <dbReference type="Google" id="ProtNLM"/>
    </source>
</evidence>
<dbReference type="CDD" id="cd23995">
    <property type="entry name" value="Seipin_BSCL2_like"/>
    <property type="match status" value="1"/>
</dbReference>
<evidence type="ECO:0000313" key="8">
    <source>
        <dbReference type="EMBL" id="KAB1200589.1"/>
    </source>
</evidence>
<dbReference type="EMBL" id="RXIC02000146">
    <property type="protein sequence ID" value="KAB1200589.1"/>
    <property type="molecule type" value="Genomic_DNA"/>
</dbReference>
<reference evidence="8 9" key="1">
    <citation type="journal article" date="2019" name="Plant Biotechnol. J.">
        <title>The red bayberry genome and genetic basis of sex determination.</title>
        <authorList>
            <person name="Jia H.M."/>
            <person name="Jia H.J."/>
            <person name="Cai Q.L."/>
            <person name="Wang Y."/>
            <person name="Zhao H.B."/>
            <person name="Yang W.F."/>
            <person name="Wang G.Y."/>
            <person name="Li Y.H."/>
            <person name="Zhan D.L."/>
            <person name="Shen Y.T."/>
            <person name="Niu Q.F."/>
            <person name="Chang L."/>
            <person name="Qiu J."/>
            <person name="Zhao L."/>
            <person name="Xie H.B."/>
            <person name="Fu W.Y."/>
            <person name="Jin J."/>
            <person name="Li X.W."/>
            <person name="Jiao Y."/>
            <person name="Zhou C.C."/>
            <person name="Tu T."/>
            <person name="Chai C.Y."/>
            <person name="Gao J.L."/>
            <person name="Fan L.J."/>
            <person name="van de Weg E."/>
            <person name="Wang J.Y."/>
            <person name="Gao Z.S."/>
        </authorList>
    </citation>
    <scope>NUCLEOTIDE SEQUENCE [LARGE SCALE GENOMIC DNA]</scope>
    <source>
        <tissue evidence="8">Leaves</tissue>
    </source>
</reference>
<feature type="transmembrane region" description="Helical" evidence="7">
    <location>
        <begin position="95"/>
        <end position="117"/>
    </location>
</feature>
<evidence type="ECO:0000256" key="5">
    <source>
        <dbReference type="ARBA" id="ARBA00023098"/>
    </source>
</evidence>
<comment type="caution">
    <text evidence="8">The sequence shown here is derived from an EMBL/GenBank/DDBJ whole genome shotgun (WGS) entry which is preliminary data.</text>
</comment>
<evidence type="ECO:0000256" key="4">
    <source>
        <dbReference type="ARBA" id="ARBA00022989"/>
    </source>
</evidence>
<protein>
    <recommendedName>
        <fullName evidence="10">Seipin-1</fullName>
    </recommendedName>
</protein>
<name>A0A6A1UK00_9ROSI</name>
<keyword evidence="2 7" id="KW-0812">Transmembrane</keyword>
<feature type="transmembrane region" description="Helical" evidence="7">
    <location>
        <begin position="69"/>
        <end position="89"/>
    </location>
</feature>
<feature type="transmembrane region" description="Helical" evidence="7">
    <location>
        <begin position="343"/>
        <end position="362"/>
    </location>
</feature>
<dbReference type="Proteomes" id="UP000516437">
    <property type="component" value="Unassembled WGS sequence"/>
</dbReference>
<evidence type="ECO:0000256" key="3">
    <source>
        <dbReference type="ARBA" id="ARBA00022824"/>
    </source>
</evidence>
<dbReference type="Pfam" id="PF06775">
    <property type="entry name" value="Seipin"/>
    <property type="match status" value="1"/>
</dbReference>
<accession>A0A6A1UK00</accession>
<sequence>MEEDWEEPYCLMPNPLEYFTKLIFLQADLIYGCLVFLFSPIFFLLSIVSESYHRAEKAVYAMETAVQKIPVTIVHGSTVLLKKLTLGFLGAAHVFMVLTVVLVIAVVLGVGLVQLYVDHPVFVREKLYIDYAEPYPKALFCFGSMEIESTGRRKHLMGVPRGHTFQVSLVLLMPESDFNRKIGVFQILVGDVTLLSSWERDKTYDHTQLRGVKHIGIGEIFGQELQLLTCTCLYELSAELLSANGAVIAKSSQPCMLRFRSFPVRLARTFLMGIPLLLGISSETQKISIEILKHKEGTPRTKCIRVTLIPRAGTISAPQLYEAEILIESQLPWTKELVRSWKWTLSVWTSLYMYIMFLIVLVCRCQPLIFPITATNLIESSDRELTFEEPIEPRTTASDEVDVSELLKKWNQSRNNRKAIYWQEAISETVGSSTSSIRVTREDTSTGTTVEEDIGDSESVCFGC</sequence>
<evidence type="ECO:0000256" key="2">
    <source>
        <dbReference type="ARBA" id="ARBA00022692"/>
    </source>
</evidence>
<evidence type="ECO:0000313" key="9">
    <source>
        <dbReference type="Proteomes" id="UP000516437"/>
    </source>
</evidence>
<keyword evidence="5" id="KW-0443">Lipid metabolism</keyword>
<evidence type="ECO:0000256" key="6">
    <source>
        <dbReference type="ARBA" id="ARBA00023136"/>
    </source>
</evidence>
<evidence type="ECO:0000256" key="7">
    <source>
        <dbReference type="SAM" id="Phobius"/>
    </source>
</evidence>
<dbReference type="GO" id="GO:0006629">
    <property type="term" value="P:lipid metabolic process"/>
    <property type="evidence" value="ECO:0007669"/>
    <property type="project" value="UniProtKB-KW"/>
</dbReference>
<evidence type="ECO:0000256" key="1">
    <source>
        <dbReference type="ARBA" id="ARBA00004477"/>
    </source>
</evidence>
<dbReference type="GO" id="GO:0140042">
    <property type="term" value="P:lipid droplet formation"/>
    <property type="evidence" value="ECO:0007669"/>
    <property type="project" value="UniProtKB-ARBA"/>
</dbReference>